<evidence type="ECO:0008006" key="3">
    <source>
        <dbReference type="Google" id="ProtNLM"/>
    </source>
</evidence>
<dbReference type="AlphaFoldDB" id="A0A8W8JLG8"/>
<evidence type="ECO:0000313" key="2">
    <source>
        <dbReference type="Proteomes" id="UP000005408"/>
    </source>
</evidence>
<reference evidence="1" key="1">
    <citation type="submission" date="2022-08" db="UniProtKB">
        <authorList>
            <consortium name="EnsemblMetazoa"/>
        </authorList>
    </citation>
    <scope>IDENTIFICATION</scope>
    <source>
        <strain evidence="1">05x7-T-G4-1.051#20</strain>
    </source>
</reference>
<protein>
    <recommendedName>
        <fullName evidence="3">MULE transposase domain-containing protein</fullName>
    </recommendedName>
</protein>
<evidence type="ECO:0000313" key="1">
    <source>
        <dbReference type="EnsemblMetazoa" id="G19161.1:cds"/>
    </source>
</evidence>
<dbReference type="EnsemblMetazoa" id="G19161.1">
    <property type="protein sequence ID" value="G19161.1:cds"/>
    <property type="gene ID" value="G19161"/>
</dbReference>
<dbReference type="Proteomes" id="UP000005408">
    <property type="component" value="Unassembled WGS sequence"/>
</dbReference>
<proteinExistence type="predicted"/>
<name>A0A8W8JLG8_MAGGI</name>
<organism evidence="1 2">
    <name type="scientific">Magallana gigas</name>
    <name type="common">Pacific oyster</name>
    <name type="synonym">Crassostrea gigas</name>
    <dbReference type="NCBI Taxonomy" id="29159"/>
    <lineage>
        <taxon>Eukaryota</taxon>
        <taxon>Metazoa</taxon>
        <taxon>Spiralia</taxon>
        <taxon>Lophotrochozoa</taxon>
        <taxon>Mollusca</taxon>
        <taxon>Bivalvia</taxon>
        <taxon>Autobranchia</taxon>
        <taxon>Pteriomorphia</taxon>
        <taxon>Ostreida</taxon>
        <taxon>Ostreoidea</taxon>
        <taxon>Ostreidae</taxon>
        <taxon>Magallana</taxon>
    </lineage>
</organism>
<keyword evidence="2" id="KW-1185">Reference proteome</keyword>
<sequence>MRCAVIVVIVGKTDISKELYVDTMNGNGNGLISWHCRDAGAPDVEQPSTEDQSTSYLGQPALDSTRLSEVRRTSAQYAAPEFMDVDGELDVPELDVYEQDTIIDDEGDPVQEFDASFDITREDAAPLDEFLVKDIQGEGFRHIVFATRYQLELLAETKVWYMDGTFKIVPDFLKPRGQISVTPWFRQKRWERTTISTGICTDVIKAEVFSAILEALPARPAVEMFMVDFELGAWNAISAVFPDAVTKGCTFHWCQSVWRHIQDLGLAATYMKREATHRYLKQLMAFQTLKERANKEPPSPWVNSKAGHRGCTFYKLIPLLLHEAKLVVTRVSSENLFRDVRQSSSATQKKLTEAWEQYDAGQLSTGHFLRLCGTVYAPCE</sequence>
<accession>A0A8W8JLG8</accession>